<dbReference type="EMBL" id="LILD01000001">
    <property type="protein sequence ID" value="KOO37905.1"/>
    <property type="molecule type" value="Genomic_DNA"/>
</dbReference>
<evidence type="ECO:0000313" key="1">
    <source>
        <dbReference type="EMBL" id="KOO37905.1"/>
    </source>
</evidence>
<dbReference type="AlphaFoldDB" id="A0A0M0KGC3"/>
<protein>
    <submittedName>
        <fullName evidence="1">Uncharacterized protein</fullName>
    </submittedName>
</protein>
<accession>A0A0M0KGC3</accession>
<dbReference type="InterPro" id="IPR015943">
    <property type="entry name" value="WD40/YVTN_repeat-like_dom_sf"/>
</dbReference>
<dbReference type="SUPFAM" id="SSF101898">
    <property type="entry name" value="NHL repeat"/>
    <property type="match status" value="1"/>
</dbReference>
<proteinExistence type="predicted"/>
<dbReference type="PATRIC" id="fig|136160.3.peg.800"/>
<dbReference type="Gene3D" id="2.130.10.10">
    <property type="entry name" value="YVTN repeat-like/Quinoprotein amine dehydrogenase"/>
    <property type="match status" value="1"/>
</dbReference>
<dbReference type="GeneID" id="87598913"/>
<gene>
    <name evidence="1" type="ORF">AMD02_02850</name>
</gene>
<dbReference type="RefSeq" id="WP_053430394.1">
    <property type="nucleotide sequence ID" value="NZ_CP040441.1"/>
</dbReference>
<name>A0A0M0KGC3_ALKHA</name>
<organism evidence="1">
    <name type="scientific">Halalkalibacterium halodurans</name>
    <name type="common">Bacillus halodurans</name>
    <dbReference type="NCBI Taxonomy" id="86665"/>
    <lineage>
        <taxon>Bacteria</taxon>
        <taxon>Bacillati</taxon>
        <taxon>Bacillota</taxon>
        <taxon>Bacilli</taxon>
        <taxon>Bacillales</taxon>
        <taxon>Bacillaceae</taxon>
        <taxon>Halalkalibacterium (ex Joshi et al. 2022)</taxon>
    </lineage>
</organism>
<reference evidence="1" key="1">
    <citation type="submission" date="2015-08" db="EMBL/GenBank/DDBJ databases">
        <title>Complete DNA Sequence of Pseudomonas syringae pv. actinidiae, the Causal Agent of Kiwifruit Canker Disease.</title>
        <authorList>
            <person name="Rikkerink E.H.A."/>
            <person name="Fineran P.C."/>
        </authorList>
    </citation>
    <scope>NUCLEOTIDE SEQUENCE</scope>
    <source>
        <strain evidence="1">DSM 13666</strain>
    </source>
</reference>
<comment type="caution">
    <text evidence="1">The sequence shown here is derived from an EMBL/GenBank/DDBJ whole genome shotgun (WGS) entry which is preliminary data.</text>
</comment>
<sequence>MERYYVIGAKQKNQVLKDWEQYERGLILDVFPEKKLVKKCVDYQSPPEVCPAVNPSHSFTAGSIRNNHLYVGTHTEVIKYRLPEFVIEKTISLPCFNDIHHVKPLDDGNLLVVNTGLDMVIKLSENGEVLNEWNVMGEQPWDRFSRKTDYRKVPTTKPHHSHPNYAFTVGEDLWVTRCLQKDAICLSNNKRIDIGRQLVHDGVVFGDSIYFTQVDGSIVIVDSQNYKVKKVHNLNKLTRTNSPLGWCRGIKVISHDKVIVGFTRIRPSKKVLPNGKTKWEGQYGVLPTRIACFDLKREEKLWEQELEDVGLNAIYSIHSISN</sequence>